<dbReference type="Pfam" id="PF00027">
    <property type="entry name" value="cNMP_binding"/>
    <property type="match status" value="1"/>
</dbReference>
<dbReference type="InterPro" id="IPR018490">
    <property type="entry name" value="cNMP-bd_dom_sf"/>
</dbReference>
<keyword evidence="5" id="KW-0808">Transferase</keyword>
<dbReference type="CDD" id="cd00038">
    <property type="entry name" value="CAP_ED"/>
    <property type="match status" value="1"/>
</dbReference>
<dbReference type="AlphaFoldDB" id="A0A917MYE1"/>
<comment type="catalytic activity">
    <reaction evidence="1">
        <text>ATP + protein L-histidine = ADP + protein N-phospho-L-histidine.</text>
        <dbReference type="EC" id="2.7.13.3"/>
    </reaction>
</comment>
<comment type="caution">
    <text evidence="5">The sequence shown here is derived from an EMBL/GenBank/DDBJ whole genome shotgun (WGS) entry which is preliminary data.</text>
</comment>
<reference evidence="5" key="2">
    <citation type="submission" date="2020-09" db="EMBL/GenBank/DDBJ databases">
        <authorList>
            <person name="Sun Q."/>
            <person name="Zhou Y."/>
        </authorList>
    </citation>
    <scope>NUCLEOTIDE SEQUENCE</scope>
    <source>
        <strain evidence="5">CGMCC 1.15290</strain>
    </source>
</reference>
<keyword evidence="5" id="KW-0418">Kinase</keyword>
<evidence type="ECO:0000256" key="2">
    <source>
        <dbReference type="ARBA" id="ARBA00012438"/>
    </source>
</evidence>
<dbReference type="InterPro" id="IPR014710">
    <property type="entry name" value="RmlC-like_jellyroll"/>
</dbReference>
<evidence type="ECO:0000313" key="5">
    <source>
        <dbReference type="EMBL" id="GGH79206.1"/>
    </source>
</evidence>
<evidence type="ECO:0000259" key="4">
    <source>
        <dbReference type="PROSITE" id="PS50109"/>
    </source>
</evidence>
<keyword evidence="6" id="KW-1185">Reference proteome</keyword>
<accession>A0A917MYE1</accession>
<dbReference type="PROSITE" id="PS50042">
    <property type="entry name" value="CNMP_BINDING_3"/>
    <property type="match status" value="1"/>
</dbReference>
<dbReference type="SMART" id="SM00387">
    <property type="entry name" value="HATPase_c"/>
    <property type="match status" value="1"/>
</dbReference>
<dbReference type="Gene3D" id="2.60.120.10">
    <property type="entry name" value="Jelly Rolls"/>
    <property type="match status" value="1"/>
</dbReference>
<organism evidence="5 6">
    <name type="scientific">Filimonas zeae</name>
    <dbReference type="NCBI Taxonomy" id="1737353"/>
    <lineage>
        <taxon>Bacteria</taxon>
        <taxon>Pseudomonadati</taxon>
        <taxon>Bacteroidota</taxon>
        <taxon>Chitinophagia</taxon>
        <taxon>Chitinophagales</taxon>
        <taxon>Chitinophagaceae</taxon>
        <taxon>Filimonas</taxon>
    </lineage>
</organism>
<feature type="domain" description="Histidine kinase" evidence="4">
    <location>
        <begin position="291"/>
        <end position="466"/>
    </location>
</feature>
<dbReference type="InterPro" id="IPR000595">
    <property type="entry name" value="cNMP-bd_dom"/>
</dbReference>
<sequence>MYAVTADWLQSLDALQEVPAAQLQWLIDQSDVITLDTGSYLFRPGVPHTGTYIILEGSVQLYNLQHNEMNELAVFGPRSISGYLPFSRGKVAALYGVVQSPLTYLCFPVGRIQELISQHFELTQALVHVMTNRVRDYTSMIRQNEKMVALGKLSAGLAHELNNPAAAVLRGASALKQQMQLMPAGFEEIASLCLAPAEVDVVKKKLMEVLQQEDRPRLSLLQQSDREDELYQWLQQHGIKNSAALAENFTEYDFTTAKLEDLKAHIPDNYLSPIFNWLHKNLVTDKLVADIEEASRRIGQLVTSVKTFTHMDQGTAKQLTNLHSGIEDTLVILGYKLRHSNIQVVQELDAQLPLVPVQAGAINQVWTNLIDNAIDAMGTNGSGILRITTSHTGNQVQVAITDNGPGIPDDIAAKIFEPFFTTKAVGKGTGLGLDIAHNIVHQHKGRLQVQSQPGNTTFTVTLPLSNEPQTVTA</sequence>
<dbReference type="EC" id="2.7.13.3" evidence="2"/>
<dbReference type="Proteomes" id="UP000627292">
    <property type="component" value="Unassembled WGS sequence"/>
</dbReference>
<dbReference type="InterPro" id="IPR036890">
    <property type="entry name" value="HATPase_C_sf"/>
</dbReference>
<dbReference type="InterPro" id="IPR004358">
    <property type="entry name" value="Sig_transdc_His_kin-like_C"/>
</dbReference>
<dbReference type="EMBL" id="BMIB01000005">
    <property type="protein sequence ID" value="GGH79206.1"/>
    <property type="molecule type" value="Genomic_DNA"/>
</dbReference>
<dbReference type="InterPro" id="IPR005467">
    <property type="entry name" value="His_kinase_dom"/>
</dbReference>
<evidence type="ECO:0000259" key="3">
    <source>
        <dbReference type="PROSITE" id="PS50042"/>
    </source>
</evidence>
<dbReference type="Gene3D" id="3.30.565.10">
    <property type="entry name" value="Histidine kinase-like ATPase, C-terminal domain"/>
    <property type="match status" value="1"/>
</dbReference>
<dbReference type="PANTHER" id="PTHR43065">
    <property type="entry name" value="SENSOR HISTIDINE KINASE"/>
    <property type="match status" value="1"/>
</dbReference>
<dbReference type="InterPro" id="IPR003594">
    <property type="entry name" value="HATPase_dom"/>
</dbReference>
<dbReference type="SMART" id="SM00100">
    <property type="entry name" value="cNMP"/>
    <property type="match status" value="1"/>
</dbReference>
<dbReference type="PROSITE" id="PS50109">
    <property type="entry name" value="HIS_KIN"/>
    <property type="match status" value="1"/>
</dbReference>
<gene>
    <name evidence="5" type="ORF">GCM10011379_48220</name>
</gene>
<dbReference type="PANTHER" id="PTHR43065:SF48">
    <property type="entry name" value="HISTIDINE KINASE"/>
    <property type="match status" value="1"/>
</dbReference>
<name>A0A917MYE1_9BACT</name>
<proteinExistence type="predicted"/>
<feature type="domain" description="Cyclic nucleotide-binding" evidence="3">
    <location>
        <begin position="14"/>
        <end position="84"/>
    </location>
</feature>
<protein>
    <recommendedName>
        <fullName evidence="2">histidine kinase</fullName>
        <ecNumber evidence="2">2.7.13.3</ecNumber>
    </recommendedName>
</protein>
<dbReference type="Gene3D" id="1.10.287.130">
    <property type="match status" value="1"/>
</dbReference>
<reference evidence="5" key="1">
    <citation type="journal article" date="2014" name="Int. J. Syst. Evol. Microbiol.">
        <title>Complete genome sequence of Corynebacterium casei LMG S-19264T (=DSM 44701T), isolated from a smear-ripened cheese.</title>
        <authorList>
            <consortium name="US DOE Joint Genome Institute (JGI-PGF)"/>
            <person name="Walter F."/>
            <person name="Albersmeier A."/>
            <person name="Kalinowski J."/>
            <person name="Ruckert C."/>
        </authorList>
    </citation>
    <scope>NUCLEOTIDE SEQUENCE</scope>
    <source>
        <strain evidence="5">CGMCC 1.15290</strain>
    </source>
</reference>
<dbReference type="SUPFAM" id="SSF55874">
    <property type="entry name" value="ATPase domain of HSP90 chaperone/DNA topoisomerase II/histidine kinase"/>
    <property type="match status" value="1"/>
</dbReference>
<evidence type="ECO:0000256" key="1">
    <source>
        <dbReference type="ARBA" id="ARBA00000085"/>
    </source>
</evidence>
<dbReference type="RefSeq" id="WP_188957316.1">
    <property type="nucleotide sequence ID" value="NZ_BMIB01000005.1"/>
</dbReference>
<dbReference type="SUPFAM" id="SSF51206">
    <property type="entry name" value="cAMP-binding domain-like"/>
    <property type="match status" value="1"/>
</dbReference>
<dbReference type="Pfam" id="PF02518">
    <property type="entry name" value="HATPase_c"/>
    <property type="match status" value="1"/>
</dbReference>
<dbReference type="PRINTS" id="PR00344">
    <property type="entry name" value="BCTRLSENSOR"/>
</dbReference>
<dbReference type="GO" id="GO:0004673">
    <property type="term" value="F:protein histidine kinase activity"/>
    <property type="evidence" value="ECO:0007669"/>
    <property type="project" value="UniProtKB-EC"/>
</dbReference>
<evidence type="ECO:0000313" key="6">
    <source>
        <dbReference type="Proteomes" id="UP000627292"/>
    </source>
</evidence>